<dbReference type="GO" id="GO:0008270">
    <property type="term" value="F:zinc ion binding"/>
    <property type="evidence" value="ECO:0007669"/>
    <property type="project" value="UniProtKB-KW"/>
</dbReference>
<dbReference type="Gene3D" id="3.40.1360.10">
    <property type="match status" value="1"/>
</dbReference>
<dbReference type="PANTHER" id="PTHR30313">
    <property type="entry name" value="DNA PRIMASE"/>
    <property type="match status" value="1"/>
</dbReference>
<gene>
    <name evidence="6" type="ORF">DF3PB_50024</name>
</gene>
<feature type="region of interest" description="Disordered" evidence="4">
    <location>
        <begin position="112"/>
        <end position="158"/>
    </location>
</feature>
<dbReference type="Pfam" id="PF13155">
    <property type="entry name" value="Toprim_2"/>
    <property type="match status" value="1"/>
</dbReference>
<dbReference type="Gene3D" id="3.90.580.10">
    <property type="entry name" value="Zinc finger, CHC2-type domain"/>
    <property type="match status" value="1"/>
</dbReference>
<sequence>MSDNVRVDFDALKARADFRAVLSHYGIKLPGRGMQVKICCPFHDDAEPSCSINLERGIFHCFGAGCGVEGNVLDFVHRMETQNGAAASIRTSALRIAEICGIPLDDIRAQKVARKPREGRKASGAGKPLPSSTKAAPGPPARPQEAVPEEPRSNRPLGFALKLDPGHSYLVERNIPPSIVERFGLGFCNRGTMAGRICIPIRNVAGELVAYAGRWAGRAEDLPEGEDKYKLPSGFLKTLELFNLHRVRQCRHLVVVEGYFGTMRLDHERIPAVALMGSSLDEAQIALLYEHCPSLEALTVMLDGGEAASKAADVVASQLARHWWVRIAELTDGEQPDTVPLDDLHRLLRRGNP</sequence>
<dbReference type="InterPro" id="IPR002694">
    <property type="entry name" value="Znf_CHC2"/>
</dbReference>
<dbReference type="EMBL" id="UIDG01000445">
    <property type="protein sequence ID" value="SUS07754.1"/>
    <property type="molecule type" value="Genomic_DNA"/>
</dbReference>
<keyword evidence="6" id="KW-0808">Transferase</keyword>
<evidence type="ECO:0000256" key="2">
    <source>
        <dbReference type="ARBA" id="ARBA00022771"/>
    </source>
</evidence>
<accession>A0A380TJD4</accession>
<evidence type="ECO:0000259" key="5">
    <source>
        <dbReference type="SMART" id="SM00400"/>
    </source>
</evidence>
<dbReference type="Pfam" id="PF01807">
    <property type="entry name" value="Zn_ribbon_DnaG"/>
    <property type="match status" value="1"/>
</dbReference>
<dbReference type="EC" id="2.7.7.-" evidence="6"/>
<dbReference type="InterPro" id="IPR036977">
    <property type="entry name" value="DNA_primase_Znf_CHC2"/>
</dbReference>
<keyword evidence="3" id="KW-0862">Zinc</keyword>
<dbReference type="GO" id="GO:0005737">
    <property type="term" value="C:cytoplasm"/>
    <property type="evidence" value="ECO:0007669"/>
    <property type="project" value="TreeGrafter"/>
</dbReference>
<dbReference type="GO" id="GO:0003677">
    <property type="term" value="F:DNA binding"/>
    <property type="evidence" value="ECO:0007669"/>
    <property type="project" value="InterPro"/>
</dbReference>
<keyword evidence="2" id="KW-0863">Zinc-finger</keyword>
<dbReference type="InterPro" id="IPR050219">
    <property type="entry name" value="DnaG_primase"/>
</dbReference>
<dbReference type="SUPFAM" id="SSF56731">
    <property type="entry name" value="DNA primase core"/>
    <property type="match status" value="1"/>
</dbReference>
<keyword evidence="1" id="KW-0479">Metal-binding</keyword>
<dbReference type="AlphaFoldDB" id="A0A380TJD4"/>
<evidence type="ECO:0000256" key="4">
    <source>
        <dbReference type="SAM" id="MobiDB-lite"/>
    </source>
</evidence>
<feature type="domain" description="Zinc finger CHC2-type" evidence="5">
    <location>
        <begin position="36"/>
        <end position="90"/>
    </location>
</feature>
<keyword evidence="6" id="KW-0548">Nucleotidyltransferase</keyword>
<evidence type="ECO:0000256" key="1">
    <source>
        <dbReference type="ARBA" id="ARBA00022723"/>
    </source>
</evidence>
<dbReference type="SMART" id="SM00400">
    <property type="entry name" value="ZnF_CHCC"/>
    <property type="match status" value="1"/>
</dbReference>
<reference evidence="6" key="1">
    <citation type="submission" date="2018-07" db="EMBL/GenBank/DDBJ databases">
        <authorList>
            <person name="Quirk P.G."/>
            <person name="Krulwich T.A."/>
        </authorList>
    </citation>
    <scope>NUCLEOTIDE SEQUENCE</scope>
</reference>
<dbReference type="SUPFAM" id="SSF57783">
    <property type="entry name" value="Zinc beta-ribbon"/>
    <property type="match status" value="1"/>
</dbReference>
<dbReference type="PANTHER" id="PTHR30313:SF2">
    <property type="entry name" value="DNA PRIMASE"/>
    <property type="match status" value="1"/>
</dbReference>
<evidence type="ECO:0000256" key="3">
    <source>
        <dbReference type="ARBA" id="ARBA00022833"/>
    </source>
</evidence>
<proteinExistence type="predicted"/>
<evidence type="ECO:0000313" key="6">
    <source>
        <dbReference type="EMBL" id="SUS07754.1"/>
    </source>
</evidence>
<organism evidence="6">
    <name type="scientific">metagenome</name>
    <dbReference type="NCBI Taxonomy" id="256318"/>
    <lineage>
        <taxon>unclassified sequences</taxon>
        <taxon>metagenomes</taxon>
    </lineage>
</organism>
<protein>
    <submittedName>
        <fullName evidence="6">DNA primase</fullName>
        <ecNumber evidence="6">2.7.7.-</ecNumber>
    </submittedName>
</protein>
<feature type="compositionally biased region" description="Basic and acidic residues" evidence="4">
    <location>
        <begin position="112"/>
        <end position="121"/>
    </location>
</feature>
<name>A0A380TJD4_9ZZZZ</name>
<dbReference type="GO" id="GO:0006269">
    <property type="term" value="P:DNA replication, synthesis of primer"/>
    <property type="evidence" value="ECO:0007669"/>
    <property type="project" value="TreeGrafter"/>
</dbReference>
<dbReference type="GO" id="GO:0003899">
    <property type="term" value="F:DNA-directed RNA polymerase activity"/>
    <property type="evidence" value="ECO:0007669"/>
    <property type="project" value="InterPro"/>
</dbReference>